<protein>
    <recommendedName>
        <fullName evidence="9">ADP-ribosyl cyclase/cyclic ADP-ribose hydrolase</fullName>
    </recommendedName>
</protein>
<evidence type="ECO:0008006" key="9">
    <source>
        <dbReference type="Google" id="ProtNLM"/>
    </source>
</evidence>
<dbReference type="GO" id="GO:0016740">
    <property type="term" value="F:transferase activity"/>
    <property type="evidence" value="ECO:0007669"/>
    <property type="project" value="UniProtKB-KW"/>
</dbReference>
<dbReference type="AlphaFoldDB" id="A0AA85JWW1"/>
<evidence type="ECO:0000256" key="2">
    <source>
        <dbReference type="ARBA" id="ARBA00022679"/>
    </source>
</evidence>
<organism evidence="7 8">
    <name type="scientific">Trichobilharzia regenti</name>
    <name type="common">Nasal bird schistosome</name>
    <dbReference type="NCBI Taxonomy" id="157069"/>
    <lineage>
        <taxon>Eukaryota</taxon>
        <taxon>Metazoa</taxon>
        <taxon>Spiralia</taxon>
        <taxon>Lophotrochozoa</taxon>
        <taxon>Platyhelminthes</taxon>
        <taxon>Trematoda</taxon>
        <taxon>Digenea</taxon>
        <taxon>Strigeidida</taxon>
        <taxon>Schistosomatoidea</taxon>
        <taxon>Schistosomatidae</taxon>
        <taxon>Trichobilharzia</taxon>
    </lineage>
</organism>
<dbReference type="Pfam" id="PF02267">
    <property type="entry name" value="Rib_hydrolayse"/>
    <property type="match status" value="1"/>
</dbReference>
<accession>A0AA85JWW1</accession>
<name>A0AA85JWW1_TRIRE</name>
<dbReference type="Gene3D" id="3.40.50.720">
    <property type="entry name" value="NAD(P)-binding Rossmann-like Domain"/>
    <property type="match status" value="1"/>
</dbReference>
<keyword evidence="4" id="KW-0520">NAD</keyword>
<keyword evidence="3" id="KW-0378">Hydrolase</keyword>
<evidence type="ECO:0000256" key="3">
    <source>
        <dbReference type="ARBA" id="ARBA00022801"/>
    </source>
</evidence>
<dbReference type="GO" id="GO:0005886">
    <property type="term" value="C:plasma membrane"/>
    <property type="evidence" value="ECO:0007669"/>
    <property type="project" value="TreeGrafter"/>
</dbReference>
<dbReference type="WBParaSite" id="TREG1_58070.1">
    <property type="protein sequence ID" value="TREG1_58070.1"/>
    <property type="gene ID" value="TREG1_58070"/>
</dbReference>
<dbReference type="GO" id="GO:0016849">
    <property type="term" value="F:phosphorus-oxygen lyase activity"/>
    <property type="evidence" value="ECO:0007669"/>
    <property type="project" value="TreeGrafter"/>
</dbReference>
<dbReference type="SUPFAM" id="SSF52309">
    <property type="entry name" value="N-(deoxy)ribosyltransferase-like"/>
    <property type="match status" value="1"/>
</dbReference>
<keyword evidence="7" id="KW-1185">Reference proteome</keyword>
<keyword evidence="6" id="KW-1133">Transmembrane helix</keyword>
<keyword evidence="6" id="KW-0472">Membrane</keyword>
<feature type="transmembrane region" description="Helical" evidence="6">
    <location>
        <begin position="303"/>
        <end position="324"/>
    </location>
</feature>
<dbReference type="PANTHER" id="PTHR10912:SF7">
    <property type="entry name" value="ADP-RIBOSYL CYCLASE_CYCLIC ADP-RIBOSE HYDROLASE"/>
    <property type="match status" value="1"/>
</dbReference>
<evidence type="ECO:0000256" key="5">
    <source>
        <dbReference type="ARBA" id="ARBA00023157"/>
    </source>
</evidence>
<evidence type="ECO:0000256" key="1">
    <source>
        <dbReference type="ARBA" id="ARBA00005406"/>
    </source>
</evidence>
<dbReference type="InterPro" id="IPR003193">
    <property type="entry name" value="ADP-ribosyl_cyclase"/>
</dbReference>
<evidence type="ECO:0000256" key="6">
    <source>
        <dbReference type="SAM" id="Phobius"/>
    </source>
</evidence>
<reference evidence="7" key="1">
    <citation type="submission" date="2022-06" db="EMBL/GenBank/DDBJ databases">
        <authorList>
            <person name="Berger JAMES D."/>
            <person name="Berger JAMES D."/>
        </authorList>
    </citation>
    <scope>NUCLEOTIDE SEQUENCE [LARGE SCALE GENOMIC DNA]</scope>
</reference>
<proteinExistence type="inferred from homology"/>
<evidence type="ECO:0000313" key="8">
    <source>
        <dbReference type="WBParaSite" id="TREG1_58070.1"/>
    </source>
</evidence>
<evidence type="ECO:0000313" key="7">
    <source>
        <dbReference type="Proteomes" id="UP000050795"/>
    </source>
</evidence>
<dbReference type="GO" id="GO:0061809">
    <property type="term" value="F:NAD+ nucleosidase activity, cyclic ADP-ribose generating"/>
    <property type="evidence" value="ECO:0007669"/>
    <property type="project" value="InterPro"/>
</dbReference>
<keyword evidence="5" id="KW-1015">Disulfide bond</keyword>
<dbReference type="Gene3D" id="1.20.82.10">
    <property type="entry name" value="ADP Ribosyl Cyclase, Chain A, domain 1"/>
    <property type="match status" value="1"/>
</dbReference>
<evidence type="ECO:0000256" key="4">
    <source>
        <dbReference type="ARBA" id="ARBA00023027"/>
    </source>
</evidence>
<keyword evidence="2" id="KW-0808">Transferase</keyword>
<dbReference type="Proteomes" id="UP000050795">
    <property type="component" value="Unassembled WGS sequence"/>
</dbReference>
<reference evidence="8" key="2">
    <citation type="submission" date="2023-11" db="UniProtKB">
        <authorList>
            <consortium name="WormBaseParasite"/>
        </authorList>
    </citation>
    <scope>IDENTIFICATION</scope>
</reference>
<keyword evidence="6" id="KW-0812">Transmembrane</keyword>
<sequence length="325" mass="37206">MYLYVAQSLHSVQPDQIKKPIMNKSLGCLLLLLLLSIYLLPICFSEQLDKNYFADTVKARCAQWAIEHNVLDVDCDDIWQSFEEISHGARNQSECVMQPTSYDAFVEKAFKKQPKIENAHFYSQALDVIRAMCKRLGECSSLETTLPGYLFDELDWCDKHFTGDADYGTKCGCNETTKVVFAFWESASKKYAQEVSGNVFVVLNGSVAWPFKENGTFATVELPQITHTKVQKLTVKLIHNTRKSPYHHTCESSNIKKLESLVKSKMINYQCINDPPEFKHFLCINDQISSECRFSSSSRRTSYTHLLLSSCLFLYYTFSVFSSIK</sequence>
<comment type="similarity">
    <text evidence="1">Belongs to the ADP-ribosyl cyclase family.</text>
</comment>
<dbReference type="PANTHER" id="PTHR10912">
    <property type="entry name" value="ADP-RIBOSYL CYCLASE"/>
    <property type="match status" value="1"/>
</dbReference>